<dbReference type="GO" id="GO:0055091">
    <property type="term" value="P:phospholipid homeostasis"/>
    <property type="evidence" value="ECO:0007669"/>
    <property type="project" value="TreeGrafter"/>
</dbReference>
<evidence type="ECO:0000313" key="10">
    <source>
        <dbReference type="EMBL" id="KAG8493567.1"/>
    </source>
</evidence>
<feature type="transmembrane region" description="Helical" evidence="7">
    <location>
        <begin position="410"/>
        <end position="428"/>
    </location>
</feature>
<dbReference type="InterPro" id="IPR006634">
    <property type="entry name" value="TLC-dom"/>
</dbReference>
<keyword evidence="5" id="KW-0863">Zinc-finger</keyword>
<evidence type="ECO:0000256" key="4">
    <source>
        <dbReference type="ARBA" id="ARBA00023136"/>
    </source>
</evidence>
<dbReference type="SMART" id="SM00184">
    <property type="entry name" value="RING"/>
    <property type="match status" value="1"/>
</dbReference>
<dbReference type="PANTHER" id="PTHR13439:SF4">
    <property type="entry name" value="TLC DOMAIN-CONTAINING PROTEIN"/>
    <property type="match status" value="1"/>
</dbReference>
<feature type="transmembrane region" description="Helical" evidence="7">
    <location>
        <begin position="246"/>
        <end position="266"/>
    </location>
</feature>
<evidence type="ECO:0000256" key="1">
    <source>
        <dbReference type="ARBA" id="ARBA00004141"/>
    </source>
</evidence>
<dbReference type="GO" id="GO:0008270">
    <property type="term" value="F:zinc ion binding"/>
    <property type="evidence" value="ECO:0007669"/>
    <property type="project" value="UniProtKB-KW"/>
</dbReference>
<evidence type="ECO:0000259" key="9">
    <source>
        <dbReference type="PROSITE" id="PS50922"/>
    </source>
</evidence>
<dbReference type="GO" id="GO:0071709">
    <property type="term" value="P:membrane assembly"/>
    <property type="evidence" value="ECO:0007669"/>
    <property type="project" value="TreeGrafter"/>
</dbReference>
<dbReference type="SMART" id="SM00724">
    <property type="entry name" value="TLC"/>
    <property type="match status" value="1"/>
</dbReference>
<keyword evidence="2 6" id="KW-0812">Transmembrane</keyword>
<evidence type="ECO:0000313" key="11">
    <source>
        <dbReference type="Proteomes" id="UP000701853"/>
    </source>
</evidence>
<protein>
    <recommendedName>
        <fullName evidence="12">RING-type domain-containing protein</fullName>
    </recommendedName>
</protein>
<evidence type="ECO:0000256" key="7">
    <source>
        <dbReference type="SAM" id="Phobius"/>
    </source>
</evidence>
<dbReference type="GO" id="GO:0097035">
    <property type="term" value="P:regulation of membrane lipid distribution"/>
    <property type="evidence" value="ECO:0007669"/>
    <property type="project" value="TreeGrafter"/>
</dbReference>
<feature type="transmembrane region" description="Helical" evidence="7">
    <location>
        <begin position="383"/>
        <end position="404"/>
    </location>
</feature>
<dbReference type="GO" id="GO:0005886">
    <property type="term" value="C:plasma membrane"/>
    <property type="evidence" value="ECO:0007669"/>
    <property type="project" value="TreeGrafter"/>
</dbReference>
<dbReference type="Pfam" id="PF03798">
    <property type="entry name" value="TRAM_LAG1_CLN8"/>
    <property type="match status" value="1"/>
</dbReference>
<proteinExistence type="predicted"/>
<dbReference type="Gene3D" id="3.30.40.10">
    <property type="entry name" value="Zinc/RING finger domain, C3HC4 (zinc finger)"/>
    <property type="match status" value="1"/>
</dbReference>
<accession>A0A8J6CZX7</accession>
<keyword evidence="11" id="KW-1185">Reference proteome</keyword>
<comment type="caution">
    <text evidence="10">The sequence shown here is derived from an EMBL/GenBank/DDBJ whole genome shotgun (WGS) entry which is preliminary data.</text>
</comment>
<keyword evidence="5" id="KW-0479">Metal-binding</keyword>
<feature type="domain" description="RING-type" evidence="8">
    <location>
        <begin position="182"/>
        <end position="209"/>
    </location>
</feature>
<organism evidence="10 11">
    <name type="scientific">Gossypium anomalum</name>
    <dbReference type="NCBI Taxonomy" id="47600"/>
    <lineage>
        <taxon>Eukaryota</taxon>
        <taxon>Viridiplantae</taxon>
        <taxon>Streptophyta</taxon>
        <taxon>Embryophyta</taxon>
        <taxon>Tracheophyta</taxon>
        <taxon>Spermatophyta</taxon>
        <taxon>Magnoliopsida</taxon>
        <taxon>eudicotyledons</taxon>
        <taxon>Gunneridae</taxon>
        <taxon>Pentapetalae</taxon>
        <taxon>rosids</taxon>
        <taxon>malvids</taxon>
        <taxon>Malvales</taxon>
        <taxon>Malvaceae</taxon>
        <taxon>Malvoideae</taxon>
        <taxon>Gossypium</taxon>
    </lineage>
</organism>
<dbReference type="EMBL" id="JAHUZN010000005">
    <property type="protein sequence ID" value="KAG8493567.1"/>
    <property type="molecule type" value="Genomic_DNA"/>
</dbReference>
<dbReference type="PROSITE" id="PS50089">
    <property type="entry name" value="ZF_RING_2"/>
    <property type="match status" value="1"/>
</dbReference>
<feature type="transmembrane region" description="Helical" evidence="7">
    <location>
        <begin position="484"/>
        <end position="506"/>
    </location>
</feature>
<keyword evidence="5" id="KW-0862">Zinc</keyword>
<sequence>MALCYNVNIRQGNELDLEEFDDNVFNFDIEFRYVSYLNAEISVDNFEQSLVFDRDMFLSEQNHRDIINCIVPHSVVFPEFIEFAVFPPLLRFARDANSNPVNLGLKVINIEVVVDIVIDVNIVEDDNINYDDELIGDIDYDDELIDELLMNTVLNFTPTSRSSIESLERVKWDPMTKREDECAICLEEFVEGEEVASMPCGHGYHDGCIVKCIQSGKLSRFPPSILVSQTATAMPPTHQSSSTTKVSTFFSATLLLWVISVFFQILFNKRRDLLYIFAGGCFYQFANWVIRFSVSRDPLFVNTSVSLLHSAVTSISGLLLDEEWCSKLTPSKERLNIFNDFKRMFEHKELVEGTWPWAYQALCFSCGYFAYDQQDMLQYRLYSGFIPSILIHHLVLLICFTLALYRHITINYLILTLICELHSVFLHVRKLRRMAGVRDAESRVVKVEWILNWIMFVFTRLVSHILITGKLIKDASKFEKGIEWPLAMLGMAGMNLLNAFLGIDLFNAFKKEKKPQQNHPKRHE</sequence>
<evidence type="ECO:0000256" key="5">
    <source>
        <dbReference type="PROSITE-ProRule" id="PRU00175"/>
    </source>
</evidence>
<evidence type="ECO:0000256" key="3">
    <source>
        <dbReference type="ARBA" id="ARBA00022989"/>
    </source>
</evidence>
<dbReference type="Proteomes" id="UP000701853">
    <property type="component" value="Chromosome 5"/>
</dbReference>
<keyword evidence="4 6" id="KW-0472">Membrane</keyword>
<feature type="transmembrane region" description="Helical" evidence="7">
    <location>
        <begin position="273"/>
        <end position="290"/>
    </location>
</feature>
<keyword evidence="3 7" id="KW-1133">Transmembrane helix</keyword>
<dbReference type="PROSITE" id="PS50922">
    <property type="entry name" value="TLC"/>
    <property type="match status" value="1"/>
</dbReference>
<dbReference type="GO" id="GO:0007009">
    <property type="term" value="P:plasma membrane organization"/>
    <property type="evidence" value="ECO:0007669"/>
    <property type="project" value="TreeGrafter"/>
</dbReference>
<dbReference type="AlphaFoldDB" id="A0A8J6CZX7"/>
<name>A0A8J6CZX7_9ROSI</name>
<reference evidence="10 11" key="1">
    <citation type="journal article" date="2021" name="bioRxiv">
        <title>The Gossypium anomalum genome as a resource for cotton improvement and evolutionary analysis of hybrid incompatibility.</title>
        <authorList>
            <person name="Grover C.E."/>
            <person name="Yuan D."/>
            <person name="Arick M.A."/>
            <person name="Miller E.R."/>
            <person name="Hu G."/>
            <person name="Peterson D.G."/>
            <person name="Wendel J.F."/>
            <person name="Udall J.A."/>
        </authorList>
    </citation>
    <scope>NUCLEOTIDE SEQUENCE [LARGE SCALE GENOMIC DNA]</scope>
    <source>
        <strain evidence="10">JFW-Udall</strain>
        <tissue evidence="10">Leaf</tissue>
    </source>
</reference>
<evidence type="ECO:0000259" key="8">
    <source>
        <dbReference type="PROSITE" id="PS50089"/>
    </source>
</evidence>
<dbReference type="PANTHER" id="PTHR13439">
    <property type="entry name" value="CT120 PROTEIN"/>
    <property type="match status" value="1"/>
</dbReference>
<dbReference type="InterPro" id="IPR013083">
    <property type="entry name" value="Znf_RING/FYVE/PHD"/>
</dbReference>
<comment type="subcellular location">
    <subcellularLocation>
        <location evidence="1">Membrane</location>
        <topology evidence="1">Multi-pass membrane protein</topology>
    </subcellularLocation>
</comment>
<dbReference type="InterPro" id="IPR050846">
    <property type="entry name" value="TLCD"/>
</dbReference>
<dbReference type="SUPFAM" id="SSF57850">
    <property type="entry name" value="RING/U-box"/>
    <property type="match status" value="1"/>
</dbReference>
<evidence type="ECO:0008006" key="12">
    <source>
        <dbReference type="Google" id="ProtNLM"/>
    </source>
</evidence>
<dbReference type="InterPro" id="IPR001841">
    <property type="entry name" value="Znf_RING"/>
</dbReference>
<dbReference type="Pfam" id="PF17123">
    <property type="entry name" value="zf-RING_11"/>
    <property type="match status" value="1"/>
</dbReference>
<feature type="domain" description="TLC" evidence="9">
    <location>
        <begin position="295"/>
        <end position="523"/>
    </location>
</feature>
<evidence type="ECO:0000256" key="6">
    <source>
        <dbReference type="PROSITE-ProRule" id="PRU00205"/>
    </source>
</evidence>
<dbReference type="OrthoDB" id="10266980at2759"/>
<gene>
    <name evidence="10" type="ORF">CXB51_010970</name>
</gene>
<evidence type="ECO:0000256" key="2">
    <source>
        <dbReference type="ARBA" id="ARBA00022692"/>
    </source>
</evidence>
<feature type="transmembrane region" description="Helical" evidence="7">
    <location>
        <begin position="449"/>
        <end position="472"/>
    </location>
</feature>